<dbReference type="AlphaFoldDB" id="A0A067QDF1"/>
<dbReference type="Proteomes" id="UP000027265">
    <property type="component" value="Unassembled WGS sequence"/>
</dbReference>
<accession>A0A067QDF1</accession>
<feature type="compositionally biased region" description="Basic and acidic residues" evidence="1">
    <location>
        <begin position="424"/>
        <end position="434"/>
    </location>
</feature>
<dbReference type="InParanoid" id="A0A067QDF1"/>
<feature type="compositionally biased region" description="Pro residues" evidence="1">
    <location>
        <begin position="390"/>
        <end position="405"/>
    </location>
</feature>
<feature type="compositionally biased region" description="Polar residues" evidence="1">
    <location>
        <begin position="21"/>
        <end position="32"/>
    </location>
</feature>
<feature type="region of interest" description="Disordered" evidence="1">
    <location>
        <begin position="1"/>
        <end position="185"/>
    </location>
</feature>
<keyword evidence="3" id="KW-1185">Reference proteome</keyword>
<evidence type="ECO:0000313" key="3">
    <source>
        <dbReference type="Proteomes" id="UP000027265"/>
    </source>
</evidence>
<feature type="compositionally biased region" description="Basic and acidic residues" evidence="1">
    <location>
        <begin position="160"/>
        <end position="172"/>
    </location>
</feature>
<reference evidence="3" key="1">
    <citation type="journal article" date="2014" name="Proc. Natl. Acad. Sci. U.S.A.">
        <title>Extensive sampling of basidiomycete genomes demonstrates inadequacy of the white-rot/brown-rot paradigm for wood decay fungi.</title>
        <authorList>
            <person name="Riley R."/>
            <person name="Salamov A.A."/>
            <person name="Brown D.W."/>
            <person name="Nagy L.G."/>
            <person name="Floudas D."/>
            <person name="Held B.W."/>
            <person name="Levasseur A."/>
            <person name="Lombard V."/>
            <person name="Morin E."/>
            <person name="Otillar R."/>
            <person name="Lindquist E.A."/>
            <person name="Sun H."/>
            <person name="LaButti K.M."/>
            <person name="Schmutz J."/>
            <person name="Jabbour D."/>
            <person name="Luo H."/>
            <person name="Baker S.E."/>
            <person name="Pisabarro A.G."/>
            <person name="Walton J.D."/>
            <person name="Blanchette R.A."/>
            <person name="Henrissat B."/>
            <person name="Martin F."/>
            <person name="Cullen D."/>
            <person name="Hibbett D.S."/>
            <person name="Grigoriev I.V."/>
        </authorList>
    </citation>
    <scope>NUCLEOTIDE SEQUENCE [LARGE SCALE GENOMIC DNA]</scope>
    <source>
        <strain evidence="3">MUCL 33604</strain>
    </source>
</reference>
<sequence length="468" mass="51837">MEDTSSSPERSVPSRSPVKVTYSSRQKKSLNANDPAEDSPDEPNDAKPLVRKASSVEASPGRNNRAGGKPAPKKVDVHLPGPAKLTGSPSLDHASKKPASKSGKTLHVRASSIASLKNEARKDSPSPKPPSVIARIGKPVSKRKGTPSVQPQDNPAAEAESSKAKPTRRNESQRMQVLEDDPNCTEFEEHRARCASCSNWINLGKRQTYCLKPWTKHQLKCSKANESNQEPEQASDNEDDDASTAAPSIVSEQSVRTRRSEPERKAFLEADPRVEEFKDHEVLCKGCHKWIKLSTKQRYALYNWQNHQQRCSGAVPSSRVATAERKLKLVNDSQVKSFTVQAIECFICSQTVQLEGADYDLTKWEEHKEHCNKSILEAQELAQVPLDDTSPPPPVEESGPSPGPSSPNKGLKRSFDADEEEEEPRPPNRPRTDEYEPPEGEARGPWGWFILPFQTFVRGFREGLNGAS</sequence>
<dbReference type="OrthoDB" id="3262173at2759"/>
<evidence type="ECO:0000256" key="1">
    <source>
        <dbReference type="SAM" id="MobiDB-lite"/>
    </source>
</evidence>
<evidence type="ECO:0000313" key="2">
    <source>
        <dbReference type="EMBL" id="KDQ61517.1"/>
    </source>
</evidence>
<organism evidence="2 3">
    <name type="scientific">Jaapia argillacea MUCL 33604</name>
    <dbReference type="NCBI Taxonomy" id="933084"/>
    <lineage>
        <taxon>Eukaryota</taxon>
        <taxon>Fungi</taxon>
        <taxon>Dikarya</taxon>
        <taxon>Basidiomycota</taxon>
        <taxon>Agaricomycotina</taxon>
        <taxon>Agaricomycetes</taxon>
        <taxon>Agaricomycetidae</taxon>
        <taxon>Jaapiales</taxon>
        <taxon>Jaapiaceae</taxon>
        <taxon>Jaapia</taxon>
    </lineage>
</organism>
<dbReference type="STRING" id="933084.A0A067QDF1"/>
<proteinExistence type="predicted"/>
<gene>
    <name evidence="2" type="ORF">JAAARDRAFT_30966</name>
</gene>
<dbReference type="EMBL" id="KL197712">
    <property type="protein sequence ID" value="KDQ61517.1"/>
    <property type="molecule type" value="Genomic_DNA"/>
</dbReference>
<feature type="compositionally biased region" description="Basic residues" evidence="1">
    <location>
        <begin position="96"/>
        <end position="107"/>
    </location>
</feature>
<feature type="compositionally biased region" description="Acidic residues" evidence="1">
    <location>
        <begin position="233"/>
        <end position="242"/>
    </location>
</feature>
<feature type="region of interest" description="Disordered" evidence="1">
    <location>
        <begin position="222"/>
        <end position="263"/>
    </location>
</feature>
<dbReference type="HOGENOM" id="CLU_044883_0_0_1"/>
<protein>
    <submittedName>
        <fullName evidence="2">Uncharacterized protein</fullName>
    </submittedName>
</protein>
<feature type="region of interest" description="Disordered" evidence="1">
    <location>
        <begin position="383"/>
        <end position="446"/>
    </location>
</feature>
<feature type="compositionally biased region" description="Low complexity" evidence="1">
    <location>
        <begin position="1"/>
        <end position="18"/>
    </location>
</feature>
<name>A0A067QDF1_9AGAM</name>